<evidence type="ECO:0000313" key="1">
    <source>
        <dbReference type="EMBL" id="KAJ9653236.1"/>
    </source>
</evidence>
<accession>A0ACC2ZZU4</accession>
<proteinExistence type="predicted"/>
<comment type="caution">
    <text evidence="1">The sequence shown here is derived from an EMBL/GenBank/DDBJ whole genome shotgun (WGS) entry which is preliminary data.</text>
</comment>
<protein>
    <submittedName>
        <fullName evidence="1">Uncharacterized protein</fullName>
    </submittedName>
</protein>
<dbReference type="EMBL" id="JAPDRQ010000161">
    <property type="protein sequence ID" value="KAJ9653236.1"/>
    <property type="molecule type" value="Genomic_DNA"/>
</dbReference>
<evidence type="ECO:0000313" key="2">
    <source>
        <dbReference type="Proteomes" id="UP001172386"/>
    </source>
</evidence>
<organism evidence="1 2">
    <name type="scientific">Neophaeococcomyces mojaviensis</name>
    <dbReference type="NCBI Taxonomy" id="3383035"/>
    <lineage>
        <taxon>Eukaryota</taxon>
        <taxon>Fungi</taxon>
        <taxon>Dikarya</taxon>
        <taxon>Ascomycota</taxon>
        <taxon>Pezizomycotina</taxon>
        <taxon>Eurotiomycetes</taxon>
        <taxon>Chaetothyriomycetidae</taxon>
        <taxon>Chaetothyriales</taxon>
        <taxon>Chaetothyriales incertae sedis</taxon>
        <taxon>Neophaeococcomyces</taxon>
    </lineage>
</organism>
<name>A0ACC2ZZU4_9EURO</name>
<gene>
    <name evidence="1" type="ORF">H2198_007539</name>
</gene>
<keyword evidence="2" id="KW-1185">Reference proteome</keyword>
<dbReference type="Proteomes" id="UP001172386">
    <property type="component" value="Unassembled WGS sequence"/>
</dbReference>
<sequence length="346" mass="39256">MLVTRFATEASQKTPYHVLNEALKNEGQANLGRSLYRALLQQCQRFPEPALSTTLQNFIKHRFHIDGKTVAQDGIVAALASGRKAYTLLQSAANGSPSALAQLSDTLSAAAQQAAELNALQAHHASLRNPPRQHKLKKIAHLENQRSKFWAGRIPNPVPILQRPVPQHALPDPSRPRKVPKLTSAHNMPFLRYKSGPQSPVLSRMIQQYGRRDQKKWDLEMQLREDIEHANLEDHWDRIVFEHTRYKDAGDADMNDRGLIADNNARPLFRKGLTSSVLLPAAKSWAEEVKVQLKDVQKHIMDTSIKRAAMSRKMWDILLQEQALAEKEKQERREARKKGTERRAAV</sequence>
<reference evidence="1" key="1">
    <citation type="submission" date="2022-10" db="EMBL/GenBank/DDBJ databases">
        <title>Culturing micro-colonial fungi from biological soil crusts in the Mojave desert and describing Neophaeococcomyces mojavensis, and introducing the new genera and species Taxawa tesnikishii.</title>
        <authorList>
            <person name="Kurbessoian T."/>
            <person name="Stajich J.E."/>
        </authorList>
    </citation>
    <scope>NUCLEOTIDE SEQUENCE</scope>
    <source>
        <strain evidence="1">JES_112</strain>
    </source>
</reference>